<dbReference type="RefSeq" id="WP_034200050.1">
    <property type="nucleotide sequence ID" value="NZ_CABVQD010000046.1"/>
</dbReference>
<dbReference type="InterPro" id="IPR012834">
    <property type="entry name" value="FlgG_G_neg"/>
</dbReference>
<feature type="domain" description="Flagellar basal-body/hook protein C-terminal" evidence="11">
    <location>
        <begin position="223"/>
        <end position="268"/>
    </location>
</feature>
<dbReference type="NCBIfam" id="TIGR03506">
    <property type="entry name" value="FlgEFG_subfam"/>
    <property type="match status" value="2"/>
</dbReference>
<feature type="domain" description="Flagellar hook protein FlgE/F/G-like D1" evidence="12">
    <location>
        <begin position="104"/>
        <end position="167"/>
    </location>
</feature>
<evidence type="ECO:0000256" key="2">
    <source>
        <dbReference type="ARBA" id="ARBA00009677"/>
    </source>
</evidence>
<dbReference type="InterPro" id="IPR020013">
    <property type="entry name" value="Flagellar_FlgE/F/G"/>
</dbReference>
<proteinExistence type="inferred from homology"/>
<comment type="similarity">
    <text evidence="2 8">Belongs to the flagella basal body rod proteins family.</text>
</comment>
<evidence type="ECO:0000259" key="10">
    <source>
        <dbReference type="Pfam" id="PF00460"/>
    </source>
</evidence>
<dbReference type="PANTHER" id="PTHR30435:SF19">
    <property type="entry name" value="FLAGELLAR BASAL-BODY ROD PROTEIN FLGG"/>
    <property type="match status" value="1"/>
</dbReference>
<dbReference type="GO" id="GO:0071978">
    <property type="term" value="P:bacterial-type flagellum-dependent swarming motility"/>
    <property type="evidence" value="ECO:0007669"/>
    <property type="project" value="TreeGrafter"/>
</dbReference>
<dbReference type="InterPro" id="IPR001444">
    <property type="entry name" value="Flag_bb_rod_N"/>
</dbReference>
<evidence type="ECO:0000256" key="3">
    <source>
        <dbReference type="ARBA" id="ARBA00017948"/>
    </source>
</evidence>
<organism evidence="13 14">
    <name type="scientific">Burkholderia paludis</name>
    <dbReference type="NCBI Taxonomy" id="1506587"/>
    <lineage>
        <taxon>Bacteria</taxon>
        <taxon>Pseudomonadati</taxon>
        <taxon>Pseudomonadota</taxon>
        <taxon>Betaproteobacteria</taxon>
        <taxon>Burkholderiales</taxon>
        <taxon>Burkholderiaceae</taxon>
        <taxon>Burkholderia</taxon>
        <taxon>Burkholderia cepacia complex</taxon>
    </lineage>
</organism>
<dbReference type="PROSITE" id="PS00588">
    <property type="entry name" value="FLAGELLA_BB_ROD"/>
    <property type="match status" value="1"/>
</dbReference>
<keyword evidence="14" id="KW-1185">Reference proteome</keyword>
<accession>A0A6J5E2E7</accession>
<evidence type="ECO:0000256" key="9">
    <source>
        <dbReference type="SAM" id="MobiDB-lite"/>
    </source>
</evidence>
<dbReference type="InterPro" id="IPR019776">
    <property type="entry name" value="Flagellar_basal_body_rod_CS"/>
</dbReference>
<evidence type="ECO:0000313" key="14">
    <source>
        <dbReference type="Proteomes" id="UP000494330"/>
    </source>
</evidence>
<protein>
    <recommendedName>
        <fullName evidence="3 7">Flagellar basal-body rod protein FlgG</fullName>
    </recommendedName>
    <alternativeName>
        <fullName evidence="6 8">Distal rod protein</fullName>
    </alternativeName>
</protein>
<gene>
    <name evidence="13" type="ORF">BPA30113_07131</name>
</gene>
<evidence type="ECO:0000259" key="11">
    <source>
        <dbReference type="Pfam" id="PF06429"/>
    </source>
</evidence>
<evidence type="ECO:0000313" key="13">
    <source>
        <dbReference type="EMBL" id="VWC43826.1"/>
    </source>
</evidence>
<sequence>MLDALYVAATGMQAQQLDVDTIANNLANLNTTAFKKSRISFTDLVTLERVRQTHVVGNGRGGGIDEAGPLAAVPRMGAGVGIASVAKLFDAGVISQTNSQWDVAINGDGFLSVSMPDGSTAYTRGGTLIVNGDGLLATQSGQPLKPGLAVPANSTGMTIGSDGSVSVTVPGQSGPVKLGQLQLVRFSNPAALLAQGDGLYSESDGSGEPISGDAGQDGIGTLQQGALEGSNVQMVDEMVNLMVAQRAYEASVKVAQASDELLGLVNNLRK</sequence>
<evidence type="ECO:0000256" key="4">
    <source>
        <dbReference type="ARBA" id="ARBA00023143"/>
    </source>
</evidence>
<feature type="domain" description="Flagellar basal body rod protein N-terminal" evidence="10">
    <location>
        <begin position="5"/>
        <end position="35"/>
    </location>
</feature>
<comment type="subcellular location">
    <subcellularLocation>
        <location evidence="1 8">Bacterial flagellum basal body</location>
    </subcellularLocation>
</comment>
<keyword evidence="13" id="KW-0282">Flagellum</keyword>
<evidence type="ECO:0000256" key="7">
    <source>
        <dbReference type="NCBIfam" id="TIGR02488"/>
    </source>
</evidence>
<dbReference type="Pfam" id="PF00460">
    <property type="entry name" value="Flg_bb_rod"/>
    <property type="match status" value="1"/>
</dbReference>
<evidence type="ECO:0000256" key="6">
    <source>
        <dbReference type="ARBA" id="ARBA00032912"/>
    </source>
</evidence>
<keyword evidence="4 8" id="KW-0975">Bacterial flagellum</keyword>
<dbReference type="NCBIfam" id="TIGR02488">
    <property type="entry name" value="flgG_G_neg"/>
    <property type="match status" value="1"/>
</dbReference>
<evidence type="ECO:0000256" key="5">
    <source>
        <dbReference type="ARBA" id="ARBA00025933"/>
    </source>
</evidence>
<evidence type="ECO:0000256" key="1">
    <source>
        <dbReference type="ARBA" id="ARBA00004117"/>
    </source>
</evidence>
<dbReference type="InterPro" id="IPR010930">
    <property type="entry name" value="Flg_bb/hook_C_dom"/>
</dbReference>
<dbReference type="Proteomes" id="UP000494330">
    <property type="component" value="Unassembled WGS sequence"/>
</dbReference>
<dbReference type="Pfam" id="PF22692">
    <property type="entry name" value="LlgE_F_G_D1"/>
    <property type="match status" value="1"/>
</dbReference>
<dbReference type="InterPro" id="IPR053967">
    <property type="entry name" value="LlgE_F_G-like_D1"/>
</dbReference>
<evidence type="ECO:0000256" key="8">
    <source>
        <dbReference type="RuleBase" id="RU362116"/>
    </source>
</evidence>
<evidence type="ECO:0000259" key="12">
    <source>
        <dbReference type="Pfam" id="PF22692"/>
    </source>
</evidence>
<dbReference type="InterPro" id="IPR037925">
    <property type="entry name" value="FlgE/F/G-like"/>
</dbReference>
<comment type="subunit">
    <text evidence="5 8">The basal body constitutes a major portion of the flagellar organelle and consists of four rings (L,P,S, and M) mounted on a central rod. The rod consists of about 26 subunits of FlgG in the distal portion, and FlgB, FlgC and FlgF are thought to build up the proximal portion of the rod with about 6 subunits each.</text>
</comment>
<dbReference type="GO" id="GO:0009426">
    <property type="term" value="C:bacterial-type flagellum basal body, distal rod"/>
    <property type="evidence" value="ECO:0007669"/>
    <property type="project" value="UniProtKB-UniRule"/>
</dbReference>
<dbReference type="PANTHER" id="PTHR30435">
    <property type="entry name" value="FLAGELLAR PROTEIN"/>
    <property type="match status" value="1"/>
</dbReference>
<dbReference type="AlphaFoldDB" id="A0A6J5E2E7"/>
<dbReference type="Pfam" id="PF06429">
    <property type="entry name" value="Flg_bbr_C"/>
    <property type="match status" value="1"/>
</dbReference>
<keyword evidence="13" id="KW-0969">Cilium</keyword>
<reference evidence="13 14" key="1">
    <citation type="submission" date="2019-09" db="EMBL/GenBank/DDBJ databases">
        <authorList>
            <person name="Depoorter E."/>
        </authorList>
    </citation>
    <scope>NUCLEOTIDE SEQUENCE [LARGE SCALE GENOMIC DNA]</scope>
    <source>
        <strain evidence="13">LMG 30113</strain>
    </source>
</reference>
<name>A0A6J5E2E7_9BURK</name>
<feature type="region of interest" description="Disordered" evidence="9">
    <location>
        <begin position="199"/>
        <end position="221"/>
    </location>
</feature>
<dbReference type="EMBL" id="CABVQD010000046">
    <property type="protein sequence ID" value="VWC43826.1"/>
    <property type="molecule type" value="Genomic_DNA"/>
</dbReference>
<dbReference type="SUPFAM" id="SSF117143">
    <property type="entry name" value="Flagellar hook protein flgE"/>
    <property type="match status" value="1"/>
</dbReference>
<keyword evidence="13" id="KW-0966">Cell projection</keyword>